<dbReference type="Gene3D" id="1.10.10.60">
    <property type="entry name" value="Homeodomain-like"/>
    <property type="match status" value="1"/>
</dbReference>
<evidence type="ECO:0000256" key="3">
    <source>
        <dbReference type="ARBA" id="ARBA00023163"/>
    </source>
</evidence>
<dbReference type="Pfam" id="PF12833">
    <property type="entry name" value="HTH_18"/>
    <property type="match status" value="1"/>
</dbReference>
<comment type="caution">
    <text evidence="5">The sequence shown here is derived from an EMBL/GenBank/DDBJ whole genome shotgun (WGS) entry which is preliminary data.</text>
</comment>
<keyword evidence="3" id="KW-0804">Transcription</keyword>
<feature type="domain" description="HTH araC/xylS-type" evidence="4">
    <location>
        <begin position="157"/>
        <end position="238"/>
    </location>
</feature>
<dbReference type="Proteomes" id="UP000018211">
    <property type="component" value="Unassembled WGS sequence"/>
</dbReference>
<evidence type="ECO:0000256" key="2">
    <source>
        <dbReference type="ARBA" id="ARBA00023125"/>
    </source>
</evidence>
<dbReference type="InterPro" id="IPR050204">
    <property type="entry name" value="AraC_XylS_family_regulators"/>
</dbReference>
<dbReference type="EMBL" id="CAOF01000049">
    <property type="protein sequence ID" value="CCO45201.1"/>
    <property type="molecule type" value="Genomic_DNA"/>
</dbReference>
<dbReference type="PANTHER" id="PTHR46796:SF13">
    <property type="entry name" value="HTH-TYPE TRANSCRIPTIONAL ACTIVATOR RHAS"/>
    <property type="match status" value="1"/>
</dbReference>
<organism evidence="5 6">
    <name type="scientific">Vibrio nigripulchritudo SOn1</name>
    <dbReference type="NCBI Taxonomy" id="1238450"/>
    <lineage>
        <taxon>Bacteria</taxon>
        <taxon>Pseudomonadati</taxon>
        <taxon>Pseudomonadota</taxon>
        <taxon>Gammaproteobacteria</taxon>
        <taxon>Vibrionales</taxon>
        <taxon>Vibrionaceae</taxon>
        <taxon>Vibrio</taxon>
    </lineage>
</organism>
<sequence length="249" mass="28357">MDFRIIKPKKKLADHVQAIWSAKVVKGLHDSTSKPLYCDGGSGVTFLLRGEVCMAGEPIETPIYFQQYSKQTQFIELGENAELCGMRFHPGMMPSSLFSDGSSSQALLSELYTQLTTQTKHSTLLSTLYRWCSHNIELNNPSFTKRSSLIHLATNGKIGEQFQQSQRQVERQFREWIGMSPKYFQRLRRVHSSVAKLRENPNVSLSDFAYAQGFSDQAHMTREFKTFLLTTPGELSVRLKGKINTSNHR</sequence>
<accession>A0AAV2VKW3</accession>
<proteinExistence type="predicted"/>
<dbReference type="PROSITE" id="PS01124">
    <property type="entry name" value="HTH_ARAC_FAMILY_2"/>
    <property type="match status" value="1"/>
</dbReference>
<dbReference type="GO" id="GO:0043565">
    <property type="term" value="F:sequence-specific DNA binding"/>
    <property type="evidence" value="ECO:0007669"/>
    <property type="project" value="InterPro"/>
</dbReference>
<evidence type="ECO:0000313" key="6">
    <source>
        <dbReference type="Proteomes" id="UP000018211"/>
    </source>
</evidence>
<dbReference type="SMART" id="SM00342">
    <property type="entry name" value="HTH_ARAC"/>
    <property type="match status" value="1"/>
</dbReference>
<name>A0AAV2VKW3_9VIBR</name>
<dbReference type="PANTHER" id="PTHR46796">
    <property type="entry name" value="HTH-TYPE TRANSCRIPTIONAL ACTIVATOR RHAS-RELATED"/>
    <property type="match status" value="1"/>
</dbReference>
<protein>
    <submittedName>
        <fullName evidence="5">AraC-type DNA-binding domain-containing protein</fullName>
    </submittedName>
</protein>
<dbReference type="InterPro" id="IPR018060">
    <property type="entry name" value="HTH_AraC"/>
</dbReference>
<dbReference type="InterPro" id="IPR009057">
    <property type="entry name" value="Homeodomain-like_sf"/>
</dbReference>
<evidence type="ECO:0000313" key="5">
    <source>
        <dbReference type="EMBL" id="CCO45201.1"/>
    </source>
</evidence>
<dbReference type="GO" id="GO:0003700">
    <property type="term" value="F:DNA-binding transcription factor activity"/>
    <property type="evidence" value="ECO:0007669"/>
    <property type="project" value="InterPro"/>
</dbReference>
<reference evidence="5 6" key="1">
    <citation type="journal article" date="2013" name="ISME J.">
        <title>Comparative genomics of pathogenic lineages of Vibrio nigripulchritudo identifies virulence-associated traits.</title>
        <authorList>
            <person name="Goudenege D."/>
            <person name="Labreuche Y."/>
            <person name="Krin E."/>
            <person name="Ansquer D."/>
            <person name="Mangenot S."/>
            <person name="Calteau A."/>
            <person name="Medigue C."/>
            <person name="Mazel D."/>
            <person name="Polz M.F."/>
            <person name="Le Roux F."/>
        </authorList>
    </citation>
    <scope>NUCLEOTIDE SEQUENCE [LARGE SCALE GENOMIC DNA]</scope>
    <source>
        <strain evidence="5 6">SOn1</strain>
    </source>
</reference>
<evidence type="ECO:0000259" key="4">
    <source>
        <dbReference type="PROSITE" id="PS01124"/>
    </source>
</evidence>
<dbReference type="AlphaFoldDB" id="A0AAV2VKW3"/>
<dbReference type="SUPFAM" id="SSF46689">
    <property type="entry name" value="Homeodomain-like"/>
    <property type="match status" value="1"/>
</dbReference>
<gene>
    <name evidence="5" type="ORF">VIBNISOn1_1420001</name>
</gene>
<keyword evidence="1" id="KW-0805">Transcription regulation</keyword>
<keyword evidence="2 5" id="KW-0238">DNA-binding</keyword>
<evidence type="ECO:0000256" key="1">
    <source>
        <dbReference type="ARBA" id="ARBA00023015"/>
    </source>
</evidence>